<evidence type="ECO:0000256" key="1">
    <source>
        <dbReference type="SAM" id="SignalP"/>
    </source>
</evidence>
<accession>B2KER8</accession>
<dbReference type="AlphaFoldDB" id="B2KER8"/>
<feature type="signal peptide" evidence="1">
    <location>
        <begin position="1"/>
        <end position="18"/>
    </location>
</feature>
<organism evidence="2 3">
    <name type="scientific">Elusimicrobium minutum (strain Pei191)</name>
    <dbReference type="NCBI Taxonomy" id="445932"/>
    <lineage>
        <taxon>Bacteria</taxon>
        <taxon>Pseudomonadati</taxon>
        <taxon>Elusimicrobiota</taxon>
        <taxon>Elusimicrobia</taxon>
        <taxon>Elusimicrobiales</taxon>
        <taxon>Elusimicrobiaceae</taxon>
        <taxon>Elusimicrobium</taxon>
    </lineage>
</organism>
<keyword evidence="1" id="KW-0732">Signal</keyword>
<dbReference type="STRING" id="445932.Emin_1466"/>
<name>B2KER8_ELUMP</name>
<dbReference type="RefSeq" id="WP_012415629.1">
    <property type="nucleotide sequence ID" value="NC_010644.1"/>
</dbReference>
<reference evidence="2 3" key="1">
    <citation type="journal article" date="2009" name="Appl. Environ. Microbiol.">
        <title>Genomic analysis of 'Elusimicrobium minutum,' the first cultivated representative of the phylum 'Elusimicrobia' (formerly termite group 1).</title>
        <authorList>
            <person name="Herlemann D.P.R."/>
            <person name="Geissinger O."/>
            <person name="Ikeda-Ohtsubo W."/>
            <person name="Kunin V."/>
            <person name="Sun H."/>
            <person name="Lapidus A."/>
            <person name="Hugenholtz P."/>
            <person name="Brune A."/>
        </authorList>
    </citation>
    <scope>NUCLEOTIDE SEQUENCE [LARGE SCALE GENOMIC DNA]</scope>
    <source>
        <strain evidence="2 3">Pei191</strain>
    </source>
</reference>
<gene>
    <name evidence="2" type="ordered locus">Emin_1466</name>
</gene>
<proteinExistence type="predicted"/>
<dbReference type="HOGENOM" id="CLU_993020_0_0_0"/>
<evidence type="ECO:0000313" key="2">
    <source>
        <dbReference type="EMBL" id="ACC99014.1"/>
    </source>
</evidence>
<keyword evidence="3" id="KW-1185">Reference proteome</keyword>
<dbReference type="EMBL" id="CP001055">
    <property type="protein sequence ID" value="ACC99014.1"/>
    <property type="molecule type" value="Genomic_DNA"/>
</dbReference>
<dbReference type="Proteomes" id="UP000001029">
    <property type="component" value="Chromosome"/>
</dbReference>
<dbReference type="OrthoDB" id="952167at2"/>
<evidence type="ECO:0000313" key="3">
    <source>
        <dbReference type="Proteomes" id="UP000001029"/>
    </source>
</evidence>
<protein>
    <recommendedName>
        <fullName evidence="4">Outer membrane protein beta-barrel domain-containing protein</fullName>
    </recommendedName>
</protein>
<feature type="chain" id="PRO_5002779924" description="Outer membrane protein beta-barrel domain-containing protein" evidence="1">
    <location>
        <begin position="19"/>
        <end position="280"/>
    </location>
</feature>
<dbReference type="KEGG" id="emi:Emin_1466"/>
<sequence>MKKLLVLIFLSIPLASFAQLSVSAIGGENGYTALRGSFRYQAADNLTIIPMYSYFRNSDREGEPSVSRFGLRAEYQPSKLGFGLEGGFVPRSNGYMNYSVAGDTTYFFIHDNHAALSRLFAKIGTSYTRHEQRDGYFSVYDQTVPLYPYEMDETRVYCSIGATLKPFTLTTSFSKAVNFSEDPVPSVENAWTDIPFFIIIDRGFLDYFWSTQAVFSFFMFDLQGGYVYAKRKGAADTFDSANAGITLRISNVSVTGKMEMTDVSSSDHRLFYSLSAGLNF</sequence>
<evidence type="ECO:0008006" key="4">
    <source>
        <dbReference type="Google" id="ProtNLM"/>
    </source>
</evidence>